<dbReference type="SMART" id="SM00571">
    <property type="entry name" value="DDT"/>
    <property type="match status" value="1"/>
</dbReference>
<keyword evidence="9" id="KW-0804">Transcription</keyword>
<dbReference type="InterPro" id="IPR019786">
    <property type="entry name" value="Zinc_finger_PHD-type_CS"/>
</dbReference>
<keyword evidence="3" id="KW-0479">Metal-binding</keyword>
<dbReference type="Proteomes" id="UP000285301">
    <property type="component" value="Unassembled WGS sequence"/>
</dbReference>
<keyword evidence="2" id="KW-0597">Phosphoprotein</keyword>
<dbReference type="PANTHER" id="PTHR46510:SF1">
    <property type="entry name" value="BROMODOMAIN ADJACENT TO ZINC FINGER DOMAIN PROTEIN 1A"/>
    <property type="match status" value="1"/>
</dbReference>
<dbReference type="SUPFAM" id="SSF57903">
    <property type="entry name" value="FYVE/PHD zinc finger"/>
    <property type="match status" value="2"/>
</dbReference>
<evidence type="ECO:0000313" key="20">
    <source>
        <dbReference type="EMBL" id="RWS15810.1"/>
    </source>
</evidence>
<dbReference type="Pfam" id="PF15613">
    <property type="entry name" value="WSD"/>
    <property type="match status" value="1"/>
</dbReference>
<feature type="region of interest" description="Disordered" evidence="15">
    <location>
        <begin position="618"/>
        <end position="640"/>
    </location>
</feature>
<dbReference type="InterPro" id="IPR028941">
    <property type="entry name" value="WHIM2_dom"/>
</dbReference>
<evidence type="ECO:0000256" key="12">
    <source>
        <dbReference type="PROSITE-ProRule" id="PRU00035"/>
    </source>
</evidence>
<keyword evidence="10 14" id="KW-0539">Nucleus</keyword>
<feature type="region of interest" description="Disordered" evidence="15">
    <location>
        <begin position="431"/>
        <end position="455"/>
    </location>
</feature>
<dbReference type="Pfam" id="PF02791">
    <property type="entry name" value="DDT"/>
    <property type="match status" value="1"/>
</dbReference>
<dbReference type="PROSITE" id="PS50014">
    <property type="entry name" value="BROMODOMAIN_2"/>
    <property type="match status" value="1"/>
</dbReference>
<protein>
    <recommendedName>
        <fullName evidence="11">Bromodomain adjacent to zinc finger domain protein 1A</fullName>
    </recommendedName>
</protein>
<dbReference type="GO" id="GO:0003677">
    <property type="term" value="F:DNA binding"/>
    <property type="evidence" value="ECO:0007669"/>
    <property type="project" value="TreeGrafter"/>
</dbReference>
<evidence type="ECO:0000256" key="13">
    <source>
        <dbReference type="PROSITE-ProRule" id="PRU00146"/>
    </source>
</evidence>
<keyword evidence="4 13" id="KW-0863">Zinc-finger</keyword>
<feature type="region of interest" description="Disordered" evidence="15">
    <location>
        <begin position="256"/>
        <end position="298"/>
    </location>
</feature>
<dbReference type="SMART" id="SM00249">
    <property type="entry name" value="PHD"/>
    <property type="match status" value="2"/>
</dbReference>
<dbReference type="InterPro" id="IPR018501">
    <property type="entry name" value="DDT_dom"/>
</dbReference>
<feature type="domain" description="WAC" evidence="19">
    <location>
        <begin position="22"/>
        <end position="124"/>
    </location>
</feature>
<evidence type="ECO:0000256" key="1">
    <source>
        <dbReference type="ARBA" id="ARBA00004123"/>
    </source>
</evidence>
<dbReference type="STRING" id="1965070.A0A443RKM8"/>
<dbReference type="Pfam" id="PF00439">
    <property type="entry name" value="Bromodomain"/>
    <property type="match status" value="1"/>
</dbReference>
<dbReference type="Gene3D" id="3.30.40.10">
    <property type="entry name" value="Zinc/RING finger domain, C3HC4 (zinc finger)"/>
    <property type="match status" value="2"/>
</dbReference>
<sequence>MPLLNKEPFSRVSLADDIDSDAEVFYCKTTNEAFTDYETILCSSMVWTCSVTGKSGLTFQEALESEANANSMLSAFPESLQVPVLFLMSYIKEHKLSNIIDMINIYLANRYFVNEDVYVIVNDRRIKARICGVIAPNEKASVKTSVDCEETSVSYGIDPALYKYEVEDTSSGLKVVVGAERVTRPKGMLSKDKLRLFLKQHIAAEKRFQIMKVNESSAKLFDLQNFHWKDIFGGPLPNFESKTKVVRTFNKDKVKAAQKVKHKSEESSSPKLSKQSKTEGSKEAKEKAKLKEKHNVDKEKEKELLKQQKLEQRMLERQRIKEEKKKREQFFQEWCKKREDLECDDLKPLPIMTPIDCEIPKECFGDALMVMEFFYNFNELFNIKNIFPHGLNFELMEDILTKNEIVGPLGDVIEILLRTIFELQEEENRLPIPETIDSDSSNSDEESDAEDSPVFNDDLNTAIKIANSLSLRPLENYGIPLSEMEFTPFTITEILRLHILSSGAGKQRKSKQKGSVSGREDPCLWLRMKNPDLIKSLSSRTIFELTINERLNIISALISQILSFTRFRDFIDEAFDKAIELKKQLREMEKSLRPDSKSDKKSETKRLKKELENILKSSTESTEAFDKSDENNEEADNEKALRSKRKIEEIKLQIRQIQSCFRVKPLGVDRWFRKYWWFNSIGGLFVDHDDVKIDQCSSTCPTLFSLASNSKCFVALEDMKNMPLNYYDLKFFNHIFGDDRSTASDKENDYSSPPRVSKTDSERNSIGPKIQLIHVSRDGCEYCVPANLLVDLDLKWAFIHKSEDIDSLIYNLNNRGFRESELKKNLLNIKSCLKESLEACPISILNKNIQIDEQRKSKKNFHKMRWNDFYGNMDPKLAEELALRDNLLYMEEKLFDGGLCVIEDREAWLEAVKTDKATDDKVTYFIYWAELIITLAEGIGSQFLQNPLAEQNGAFERWQKSLQSCTSVSQLFLHLNILNKSVLWSKSATRASCTICKRRKNSDQMLLCDQCNSGYHIYCLQPPLNKIPENEWYCDRCVQLRPLSPRKLRDNKLKYKEVSSDEDMESESDGENEQDNFSDNDDEDLDESKSVSSISSKSDRTTKCAICGWENPDIKCEKCNKNFHNECHSPPVKRALRKMMSCMKCSAVDKEQEQSKQIRSTRKRKAKYDEDFDYKSGSLIEDSIEDKRPKPKRHNLNRNLPLDYKKCSDLLKKLAQHEASWPFQKVPKSKEAPNYNNIVKHHVDFGLITTKLNTGTYKSNTEFFGDIYLMLQNCELYWPRKSEQYRAGKRLTVCLEQLLSEYGFDKIKHSFR</sequence>
<dbReference type="InterPro" id="IPR028942">
    <property type="entry name" value="WHIM1_dom"/>
</dbReference>
<evidence type="ECO:0000256" key="7">
    <source>
        <dbReference type="ARBA" id="ARBA00023054"/>
    </source>
</evidence>
<dbReference type="InterPro" id="IPR013083">
    <property type="entry name" value="Znf_RING/FYVE/PHD"/>
</dbReference>
<evidence type="ECO:0000259" key="17">
    <source>
        <dbReference type="PROSITE" id="PS50016"/>
    </source>
</evidence>
<feature type="region of interest" description="Disordered" evidence="15">
    <location>
        <begin position="1054"/>
        <end position="1094"/>
    </location>
</feature>
<evidence type="ECO:0000256" key="14">
    <source>
        <dbReference type="PROSITE-ProRule" id="PRU00475"/>
    </source>
</evidence>
<feature type="domain" description="PHD-type" evidence="17">
    <location>
        <begin position="990"/>
        <end position="1040"/>
    </location>
</feature>
<evidence type="ECO:0000256" key="3">
    <source>
        <dbReference type="ARBA" id="ARBA00022723"/>
    </source>
</evidence>
<dbReference type="GO" id="GO:0008270">
    <property type="term" value="F:zinc ion binding"/>
    <property type="evidence" value="ECO:0007669"/>
    <property type="project" value="UniProtKB-KW"/>
</dbReference>
<name>A0A443RKM8_9ACAR</name>
<dbReference type="EMBL" id="NCKU01000359">
    <property type="protein sequence ID" value="RWS15810.1"/>
    <property type="molecule type" value="Genomic_DNA"/>
</dbReference>
<dbReference type="Pfam" id="PF10537">
    <property type="entry name" value="WAC_Acf1_DNA_bd"/>
    <property type="match status" value="1"/>
</dbReference>
<dbReference type="InterPro" id="IPR011011">
    <property type="entry name" value="Znf_FYVE_PHD"/>
</dbReference>
<keyword evidence="8 12" id="KW-0103">Bromodomain</keyword>
<evidence type="ECO:0000256" key="4">
    <source>
        <dbReference type="ARBA" id="ARBA00022771"/>
    </source>
</evidence>
<feature type="domain" description="DDT" evidence="18">
    <location>
        <begin position="361"/>
        <end position="426"/>
    </location>
</feature>
<dbReference type="PRINTS" id="PR00503">
    <property type="entry name" value="BROMODOMAIN"/>
</dbReference>
<dbReference type="OrthoDB" id="332390at2759"/>
<dbReference type="GO" id="GO:0006355">
    <property type="term" value="P:regulation of DNA-templated transcription"/>
    <property type="evidence" value="ECO:0007669"/>
    <property type="project" value="TreeGrafter"/>
</dbReference>
<dbReference type="SUPFAM" id="SSF47370">
    <property type="entry name" value="Bromodomain"/>
    <property type="match status" value="1"/>
</dbReference>
<keyword evidence="6" id="KW-0805">Transcription regulation</keyword>
<dbReference type="Pfam" id="PF15612">
    <property type="entry name" value="WHIM1"/>
    <property type="match status" value="1"/>
</dbReference>
<dbReference type="PROSITE" id="PS01359">
    <property type="entry name" value="ZF_PHD_1"/>
    <property type="match status" value="1"/>
</dbReference>
<dbReference type="GO" id="GO:0031445">
    <property type="term" value="P:regulation of heterochromatin formation"/>
    <property type="evidence" value="ECO:0007669"/>
    <property type="project" value="TreeGrafter"/>
</dbReference>
<dbReference type="PROSITE" id="PS51136">
    <property type="entry name" value="WAC"/>
    <property type="match status" value="1"/>
</dbReference>
<evidence type="ECO:0000256" key="6">
    <source>
        <dbReference type="ARBA" id="ARBA00023015"/>
    </source>
</evidence>
<dbReference type="GO" id="GO:0006338">
    <property type="term" value="P:chromatin remodeling"/>
    <property type="evidence" value="ECO:0007669"/>
    <property type="project" value="InterPro"/>
</dbReference>
<accession>A0A443RKM8</accession>
<feature type="compositionally biased region" description="Acidic residues" evidence="15">
    <location>
        <begin position="1060"/>
        <end position="1086"/>
    </location>
</feature>
<comment type="caution">
    <text evidence="20">The sequence shown here is derived from an EMBL/GenBank/DDBJ whole genome shotgun (WGS) entry which is preliminary data.</text>
</comment>
<evidence type="ECO:0000256" key="11">
    <source>
        <dbReference type="ARBA" id="ARBA00068253"/>
    </source>
</evidence>
<dbReference type="InterPro" id="IPR047171">
    <property type="entry name" value="BAZ1A"/>
</dbReference>
<evidence type="ECO:0000256" key="8">
    <source>
        <dbReference type="ARBA" id="ARBA00023117"/>
    </source>
</evidence>
<evidence type="ECO:0000256" key="9">
    <source>
        <dbReference type="ARBA" id="ARBA00023163"/>
    </source>
</evidence>
<feature type="region of interest" description="Disordered" evidence="15">
    <location>
        <begin position="743"/>
        <end position="763"/>
    </location>
</feature>
<dbReference type="SMART" id="SM00297">
    <property type="entry name" value="BROMO"/>
    <property type="match status" value="1"/>
</dbReference>
<dbReference type="InterPro" id="IPR001487">
    <property type="entry name" value="Bromodomain"/>
</dbReference>
<keyword evidence="21" id="KW-1185">Reference proteome</keyword>
<dbReference type="InterPro" id="IPR019787">
    <property type="entry name" value="Znf_PHD-finger"/>
</dbReference>
<evidence type="ECO:0000256" key="2">
    <source>
        <dbReference type="ARBA" id="ARBA00022553"/>
    </source>
</evidence>
<gene>
    <name evidence="20" type="ORF">B4U79_01837</name>
</gene>
<evidence type="ECO:0000313" key="21">
    <source>
        <dbReference type="Proteomes" id="UP000285301"/>
    </source>
</evidence>
<evidence type="ECO:0000259" key="19">
    <source>
        <dbReference type="PROSITE" id="PS51136"/>
    </source>
</evidence>
<dbReference type="PROSITE" id="PS50016">
    <property type="entry name" value="ZF_PHD_2"/>
    <property type="match status" value="1"/>
</dbReference>
<reference evidence="20 21" key="1">
    <citation type="journal article" date="2018" name="Gigascience">
        <title>Genomes of trombidid mites reveal novel predicted allergens and laterally-transferred genes associated with secondary metabolism.</title>
        <authorList>
            <person name="Dong X."/>
            <person name="Chaisiri K."/>
            <person name="Xia D."/>
            <person name="Armstrong S.D."/>
            <person name="Fang Y."/>
            <person name="Donnelly M.J."/>
            <person name="Kadowaki T."/>
            <person name="McGarry J.W."/>
            <person name="Darby A.C."/>
            <person name="Makepeace B.L."/>
        </authorList>
    </citation>
    <scope>NUCLEOTIDE SEQUENCE [LARGE SCALE GENOMIC DNA]</scope>
    <source>
        <strain evidence="20">UoL-WK</strain>
    </source>
</reference>
<dbReference type="InterPro" id="IPR013136">
    <property type="entry name" value="WSTF_Acf1_Cbp146"/>
</dbReference>
<evidence type="ECO:0000256" key="10">
    <source>
        <dbReference type="ARBA" id="ARBA00023242"/>
    </source>
</evidence>
<dbReference type="InterPro" id="IPR001965">
    <property type="entry name" value="Znf_PHD"/>
</dbReference>
<evidence type="ECO:0000256" key="15">
    <source>
        <dbReference type="SAM" id="MobiDB-lite"/>
    </source>
</evidence>
<feature type="domain" description="Bromo" evidence="16">
    <location>
        <begin position="1215"/>
        <end position="1285"/>
    </location>
</feature>
<dbReference type="GO" id="GO:0008623">
    <property type="term" value="C:CHRAC"/>
    <property type="evidence" value="ECO:0007669"/>
    <property type="project" value="TreeGrafter"/>
</dbReference>
<comment type="subcellular location">
    <subcellularLocation>
        <location evidence="1 14">Nucleus</location>
    </subcellularLocation>
</comment>
<keyword evidence="7" id="KW-0175">Coiled coil</keyword>
<dbReference type="InterPro" id="IPR036427">
    <property type="entry name" value="Bromodomain-like_sf"/>
</dbReference>
<keyword evidence="5" id="KW-0862">Zinc</keyword>
<dbReference type="FunFam" id="3.30.40.10:FF:000300">
    <property type="entry name" value="Bromodomain adjacent to zinc finger domain protein 1A"/>
    <property type="match status" value="1"/>
</dbReference>
<evidence type="ECO:0000256" key="5">
    <source>
        <dbReference type="ARBA" id="ARBA00022833"/>
    </source>
</evidence>
<dbReference type="PROSITE" id="PS50827">
    <property type="entry name" value="DDT"/>
    <property type="match status" value="1"/>
</dbReference>
<dbReference type="GO" id="GO:0000228">
    <property type="term" value="C:nuclear chromosome"/>
    <property type="evidence" value="ECO:0007669"/>
    <property type="project" value="TreeGrafter"/>
</dbReference>
<organism evidence="20 21">
    <name type="scientific">Dinothrombium tinctorium</name>
    <dbReference type="NCBI Taxonomy" id="1965070"/>
    <lineage>
        <taxon>Eukaryota</taxon>
        <taxon>Metazoa</taxon>
        <taxon>Ecdysozoa</taxon>
        <taxon>Arthropoda</taxon>
        <taxon>Chelicerata</taxon>
        <taxon>Arachnida</taxon>
        <taxon>Acari</taxon>
        <taxon>Acariformes</taxon>
        <taxon>Trombidiformes</taxon>
        <taxon>Prostigmata</taxon>
        <taxon>Anystina</taxon>
        <taxon>Parasitengona</taxon>
        <taxon>Trombidioidea</taxon>
        <taxon>Trombidiidae</taxon>
        <taxon>Dinothrombium</taxon>
    </lineage>
</organism>
<evidence type="ECO:0000259" key="16">
    <source>
        <dbReference type="PROSITE" id="PS50014"/>
    </source>
</evidence>
<feature type="compositionally biased region" description="Acidic residues" evidence="15">
    <location>
        <begin position="442"/>
        <end position="451"/>
    </location>
</feature>
<dbReference type="GO" id="GO:0045740">
    <property type="term" value="P:positive regulation of DNA replication"/>
    <property type="evidence" value="ECO:0007669"/>
    <property type="project" value="TreeGrafter"/>
</dbReference>
<dbReference type="Gene3D" id="1.20.920.10">
    <property type="entry name" value="Bromodomain-like"/>
    <property type="match status" value="1"/>
</dbReference>
<evidence type="ECO:0000259" key="18">
    <source>
        <dbReference type="PROSITE" id="PS50827"/>
    </source>
</evidence>
<dbReference type="PANTHER" id="PTHR46510">
    <property type="entry name" value="BROMODOMAIN ADJACENT TO ZINC FINGER DOMAIN PROTEIN 1A"/>
    <property type="match status" value="1"/>
</dbReference>
<dbReference type="Pfam" id="PF00628">
    <property type="entry name" value="PHD"/>
    <property type="match status" value="1"/>
</dbReference>
<proteinExistence type="predicted"/>
<feature type="compositionally biased region" description="Basic and acidic residues" evidence="15">
    <location>
        <begin position="276"/>
        <end position="298"/>
    </location>
</feature>